<keyword evidence="3" id="KW-1185">Reference proteome</keyword>
<accession>A0A096P8J4</accession>
<dbReference type="PANTHER" id="PTHR33418">
    <property type="entry name" value="HELICASE-ASSOCIATED"/>
    <property type="match status" value="1"/>
</dbReference>
<organism evidence="2 3">
    <name type="scientific">Ostreococcus tauri</name>
    <name type="common">Marine green alga</name>
    <dbReference type="NCBI Taxonomy" id="70448"/>
    <lineage>
        <taxon>Eukaryota</taxon>
        <taxon>Viridiplantae</taxon>
        <taxon>Chlorophyta</taxon>
        <taxon>Mamiellophyceae</taxon>
        <taxon>Mamiellales</taxon>
        <taxon>Bathycoccaceae</taxon>
        <taxon>Ostreococcus</taxon>
    </lineage>
</organism>
<evidence type="ECO:0000313" key="2">
    <source>
        <dbReference type="EMBL" id="CEG00592.1"/>
    </source>
</evidence>
<dbReference type="RefSeq" id="XP_022840463.1">
    <property type="nucleotide sequence ID" value="XM_022984446.1"/>
</dbReference>
<keyword evidence="2" id="KW-0547">Nucleotide-binding</keyword>
<dbReference type="KEGG" id="ota:OT_ostta17g01530"/>
<dbReference type="Proteomes" id="UP000009170">
    <property type="component" value="Unassembled WGS sequence"/>
</dbReference>
<dbReference type="Pfam" id="PF03457">
    <property type="entry name" value="HA"/>
    <property type="match status" value="3"/>
</dbReference>
<dbReference type="InParanoid" id="A0A096P8J4"/>
<evidence type="ECO:0000259" key="1">
    <source>
        <dbReference type="Pfam" id="PF03457"/>
    </source>
</evidence>
<keyword evidence="2" id="KW-0347">Helicase</keyword>
<evidence type="ECO:0000313" key="3">
    <source>
        <dbReference type="Proteomes" id="UP000009170"/>
    </source>
</evidence>
<dbReference type="GO" id="GO:0004386">
    <property type="term" value="F:helicase activity"/>
    <property type="evidence" value="ECO:0007669"/>
    <property type="project" value="UniProtKB-KW"/>
</dbReference>
<feature type="domain" description="Helicase-associated" evidence="1">
    <location>
        <begin position="263"/>
        <end position="317"/>
    </location>
</feature>
<reference evidence="2 3" key="2">
    <citation type="journal article" date="2014" name="BMC Genomics">
        <title>An improved genome of the model marine alga Ostreococcus tauri unfolds by assessing Illumina de novo assemblies.</title>
        <authorList>
            <person name="Blanc-Mathieu R."/>
            <person name="Verhelst B."/>
            <person name="Derelle E."/>
            <person name="Rombauts S."/>
            <person name="Bouget F.Y."/>
            <person name="Carre I."/>
            <person name="Chateau A."/>
            <person name="Eyre-Walker A."/>
            <person name="Grimsley N."/>
            <person name="Moreau H."/>
            <person name="Piegu B."/>
            <person name="Rivals E."/>
            <person name="Schackwitz W."/>
            <person name="Van de Peer Y."/>
            <person name="Piganeau G."/>
        </authorList>
    </citation>
    <scope>NUCLEOTIDE SEQUENCE [LARGE SCALE GENOMIC DNA]</scope>
    <source>
        <strain evidence="3">OTTH 0595 / CCAP 157/2 / RCC745</strain>
    </source>
</reference>
<dbReference type="InterPro" id="IPR005114">
    <property type="entry name" value="Helicase_assoc"/>
</dbReference>
<dbReference type="OrthoDB" id="48646at2759"/>
<reference evidence="3" key="1">
    <citation type="journal article" date="2006" name="Proc. Natl. Acad. Sci. U.S.A.">
        <title>Genome analysis of the smallest free-living eukaryote Ostreococcus tauri unveils many unique features.</title>
        <authorList>
            <person name="Derelle E."/>
            <person name="Ferraz C."/>
            <person name="Rombauts S."/>
            <person name="Rouze P."/>
            <person name="Worden A.Z."/>
            <person name="Robbens S."/>
            <person name="Partensky F."/>
            <person name="Degroeve S."/>
            <person name="Echeynie S."/>
            <person name="Cooke R."/>
            <person name="Saeys Y."/>
            <person name="Wuyts J."/>
            <person name="Jabbari K."/>
            <person name="Bowler C."/>
            <person name="Panaud O."/>
            <person name="Piegu B."/>
            <person name="Ball S.G."/>
            <person name="Ral J.-P."/>
            <person name="Bouget F.-Y."/>
            <person name="Piganeau G."/>
            <person name="De Baets B."/>
            <person name="Picard A."/>
            <person name="Delseny M."/>
            <person name="Demaille J."/>
            <person name="Van de Peer Y."/>
            <person name="Moreau H."/>
        </authorList>
    </citation>
    <scope>NUCLEOTIDE SEQUENCE [LARGE SCALE GENOMIC DNA]</scope>
    <source>
        <strain evidence="3">OTTH 0595 / CCAP 157/2 / RCC745</strain>
    </source>
</reference>
<dbReference type="GeneID" id="9838055"/>
<gene>
    <name evidence="2" type="ORF">OT_ostta17g01530</name>
</gene>
<dbReference type="PANTHER" id="PTHR33418:SF1">
    <property type="entry name" value="HELICASE-ASSOCIATED DOMAIN-CONTAINING PROTEIN"/>
    <property type="match status" value="1"/>
</dbReference>
<keyword evidence="2" id="KW-0378">Hydrolase</keyword>
<name>A0A096P8J4_OSTTA</name>
<keyword evidence="2" id="KW-0067">ATP-binding</keyword>
<proteinExistence type="predicted"/>
<sequence length="333" mass="38910">MVPVTFVRACFASRARASTTGATRWNDGCESSFQRNASMQSWKRTTTIARANEGARERERGTWDRHYDEIAVHRAMWGTIELPRALNAQRRWLARQRGRARRGELSDERVARLEALGVTFELRKEVRAKGGRVSFEERVRELARARAGGTERDAALSKWVSHQVAAHRDGTLSEERYETLRDLGVDFDVEERAVRRWDERLAALEAHVRLRGDCRPGEDAEDGLYFWLLDQRRAKRDGRLSPERVEALEALGVEWDVATRVHTKWEDRLEETRAFYQANKRLPRSSEDATLYQWIRRQRRLLRDGSLEMERERALDEAYGEEWRVKPSESEVD</sequence>
<feature type="domain" description="Helicase-associated" evidence="1">
    <location>
        <begin position="196"/>
        <end position="253"/>
    </location>
</feature>
<dbReference type="Gene3D" id="6.10.140.530">
    <property type="match status" value="4"/>
</dbReference>
<comment type="caution">
    <text evidence="2">The sequence shown here is derived from an EMBL/GenBank/DDBJ whole genome shotgun (WGS) entry which is preliminary data.</text>
</comment>
<dbReference type="AlphaFoldDB" id="A0A096P8J4"/>
<feature type="domain" description="Helicase-associated" evidence="1">
    <location>
        <begin position="62"/>
        <end position="118"/>
    </location>
</feature>
<protein>
    <submittedName>
        <fullName evidence="2">Helicase-associated</fullName>
    </submittedName>
</protein>
<dbReference type="EMBL" id="CAID01000017">
    <property type="protein sequence ID" value="CEG00592.1"/>
    <property type="molecule type" value="Genomic_DNA"/>
</dbReference>